<keyword evidence="6" id="KW-1185">Reference proteome</keyword>
<dbReference type="Pfam" id="PF02902">
    <property type="entry name" value="Peptidase_C48"/>
    <property type="match status" value="1"/>
</dbReference>
<dbReference type="Proteomes" id="UP000309038">
    <property type="component" value="Unassembled WGS sequence"/>
</dbReference>
<proteinExistence type="inferred from homology"/>
<dbReference type="EMBL" id="SGPJ01000636">
    <property type="protein sequence ID" value="THG93528.1"/>
    <property type="molecule type" value="Genomic_DNA"/>
</dbReference>
<dbReference type="InterPro" id="IPR003653">
    <property type="entry name" value="Peptidase_C48_C"/>
</dbReference>
<dbReference type="GO" id="GO:0008234">
    <property type="term" value="F:cysteine-type peptidase activity"/>
    <property type="evidence" value="ECO:0007669"/>
    <property type="project" value="InterPro"/>
</dbReference>
<name>A0A4S4K6U4_9APHY</name>
<evidence type="ECO:0000313" key="6">
    <source>
        <dbReference type="Proteomes" id="UP000309038"/>
    </source>
</evidence>
<evidence type="ECO:0000256" key="1">
    <source>
        <dbReference type="ARBA" id="ARBA00005234"/>
    </source>
</evidence>
<keyword evidence="2" id="KW-0645">Protease</keyword>
<dbReference type="InterPro" id="IPR038765">
    <property type="entry name" value="Papain-like_cys_pep_sf"/>
</dbReference>
<comment type="similarity">
    <text evidence="1">Belongs to the peptidase C48 family.</text>
</comment>
<keyword evidence="3" id="KW-0378">Hydrolase</keyword>
<dbReference type="GO" id="GO:0019783">
    <property type="term" value="F:ubiquitin-like protein peptidase activity"/>
    <property type="evidence" value="ECO:0007669"/>
    <property type="project" value="UniProtKB-ARBA"/>
</dbReference>
<evidence type="ECO:0000259" key="4">
    <source>
        <dbReference type="PROSITE" id="PS50600"/>
    </source>
</evidence>
<dbReference type="SUPFAM" id="SSF54001">
    <property type="entry name" value="Cysteine proteinases"/>
    <property type="match status" value="1"/>
</dbReference>
<dbReference type="GO" id="GO:0006508">
    <property type="term" value="P:proteolysis"/>
    <property type="evidence" value="ECO:0007669"/>
    <property type="project" value="UniProtKB-KW"/>
</dbReference>
<dbReference type="Gene3D" id="3.40.395.10">
    <property type="entry name" value="Adenoviral Proteinase, Chain A"/>
    <property type="match status" value="1"/>
</dbReference>
<reference evidence="5 6" key="1">
    <citation type="submission" date="2019-02" db="EMBL/GenBank/DDBJ databases">
        <title>Genome sequencing of the rare red list fungi Phlebia centrifuga.</title>
        <authorList>
            <person name="Buettner E."/>
            <person name="Kellner H."/>
        </authorList>
    </citation>
    <scope>NUCLEOTIDE SEQUENCE [LARGE SCALE GENOMIC DNA]</scope>
    <source>
        <strain evidence="5 6">DSM 108282</strain>
    </source>
</reference>
<comment type="caution">
    <text evidence="5">The sequence shown here is derived from an EMBL/GenBank/DDBJ whole genome shotgun (WGS) entry which is preliminary data.</text>
</comment>
<dbReference type="AlphaFoldDB" id="A0A4S4K6U4"/>
<feature type="domain" description="Ubiquitin-like protease family profile" evidence="4">
    <location>
        <begin position="213"/>
        <end position="379"/>
    </location>
</feature>
<evidence type="ECO:0000256" key="2">
    <source>
        <dbReference type="ARBA" id="ARBA00022670"/>
    </source>
</evidence>
<sequence>MSLPEYIHESDEEGFAELPAFNPKEWIGNGLQWVDTMPRCVVRARNEARRIPLGVLANIVPQQGTPIAAVLRCYTPPTKIIETNVACYSHDHPTVLLEISCLTIDVASPYLLAAASSGCVSSLRATFNTSWLAGAKSIHLPSDPMQRYPLWVENVLGELEISQAKQTQWMDAAEWLSSVANGAAECPVLAIDCEESWEVIPWDTEVPGFGKAVHLHTKELAQFLSNQWLTDEMVNAGLDYLLRELGMGSRVSLANSLLLPTLEAMRDRGGYNPKIRSLLDQAIQANDVDEIHFPVNISNLHWTLLSVDIREFTYSYSDSRSKSAHAPNSVIKSVEWWLKLLCPELHDEELKEVDAVYEMPTQEDTFSCGVVVLSTLAAHLKVGDEPWTQHTYAVHRMRWYLRLSEQLADSSEVKHFI</sequence>
<gene>
    <name evidence="5" type="ORF">EW026_g7732</name>
</gene>
<protein>
    <recommendedName>
        <fullName evidence="4">Ubiquitin-like protease family profile domain-containing protein</fullName>
    </recommendedName>
</protein>
<dbReference type="PROSITE" id="PS50600">
    <property type="entry name" value="ULP_PROTEASE"/>
    <property type="match status" value="1"/>
</dbReference>
<organism evidence="5 6">
    <name type="scientific">Hermanssonia centrifuga</name>
    <dbReference type="NCBI Taxonomy" id="98765"/>
    <lineage>
        <taxon>Eukaryota</taxon>
        <taxon>Fungi</taxon>
        <taxon>Dikarya</taxon>
        <taxon>Basidiomycota</taxon>
        <taxon>Agaricomycotina</taxon>
        <taxon>Agaricomycetes</taxon>
        <taxon>Polyporales</taxon>
        <taxon>Meruliaceae</taxon>
        <taxon>Hermanssonia</taxon>
    </lineage>
</organism>
<evidence type="ECO:0000313" key="5">
    <source>
        <dbReference type="EMBL" id="THG93528.1"/>
    </source>
</evidence>
<accession>A0A4S4K6U4</accession>
<evidence type="ECO:0000256" key="3">
    <source>
        <dbReference type="ARBA" id="ARBA00022801"/>
    </source>
</evidence>